<dbReference type="OrthoDB" id="2532191at2759"/>
<reference evidence="2 3" key="1">
    <citation type="submission" date="2019-07" db="EMBL/GenBank/DDBJ databases">
        <title>Rhodotorula toruloides NBRC10032 genome sequencing.</title>
        <authorList>
            <person name="Shida Y."/>
            <person name="Takaku H."/>
            <person name="Ogasawara W."/>
            <person name="Mori K."/>
        </authorList>
    </citation>
    <scope>NUCLEOTIDE SEQUENCE [LARGE SCALE GENOMIC DNA]</scope>
    <source>
        <strain evidence="2 3">NBRC10032</strain>
    </source>
</reference>
<dbReference type="AlphaFoldDB" id="A0A511KCI5"/>
<feature type="region of interest" description="Disordered" evidence="1">
    <location>
        <begin position="60"/>
        <end position="152"/>
    </location>
</feature>
<proteinExistence type="predicted"/>
<feature type="region of interest" description="Disordered" evidence="1">
    <location>
        <begin position="1"/>
        <end position="36"/>
    </location>
</feature>
<evidence type="ECO:0000313" key="3">
    <source>
        <dbReference type="Proteomes" id="UP000321518"/>
    </source>
</evidence>
<sequence>MSSRVQRAPLPATSIWAAEYTGPRPDNPRAAADAEYARAERGITARARPARLRILKKTAQLARRKMKGEADVEDADELGSDSELSELDEEGSEEEKEEDQASKKAKQSRKHLDLNTDIGLMSTADADAEERRHSAAEAARKGLQNRDPSTAEGRVLRMESIREVDQAFAARSRSRPLFTASPDITLSCFVSSNVSVAGAPQLHLGQPSLSPRLFTTEVTVANLFPNIGVQAAVAVGLIAQTATSETEALAIAADPAVAARFSPANANSKVDKTVRAAMRDEIRAWRTAHPQSGSDPYLLDKYAVLLMDALLVDRGIGGNIKVGKNGVPVASASFMFDRVFWPTIARVLRMVTTLLCPGGTNVPATVGRRGPASYRASDNVTCGPVYPTLNNEIQKNEPIRYWILHMPTGAGIRKSKQFHLPAHTPEPPIPASGRIWIAKQDRSQPLDAQLRAAYPLMTTEWRAEMGLEISRVDPASVDRANKGLVAFLRARLTPEGRLGGEYKASPRAWTLAPIRPGHAVCHIHRGALVCNQPGGGGPEKGKNKVVLTVRDEQVARGAIAVGTDHFLRTKNFKDAETLMARFVAEHDKHGYKEAFVNLMLRATTFREGDEVFTCESCITQTDASELTHAQPRAGFPTDWNICGVCRLAINADRYLSPVCPPFVAQCLPTRGLEADCAAKFYALSTCLKVEQQGLNEDDAKLSRMTKEELEKEYIKANPDIVDGSTGLADDAYLKQPVRVGFVTTRSSVGDQLRFPLATLDCVGAMPPAEGNNFVKHAELRNIVPTSAALNMALQQEPKWIAGLLAVSSALNTAAAVLEEQAALDPDSKEKAIAIIRTAVTKIDEAKSAIIAAAHRFSVVYTKSPLQIAYTDVLGSDSPFTQFLARVSIVDDVAKKFTRNVYSTAPLPGTLEWYTATFEHLRNAFFDDFDHVKQNIVETATPAPPTFRLPQYLPEHLAGLDDPQDKSYILCMIEELRQAYNPSFVFAKLKGGEPCFLHADEAAQVEQAIGRRLDWDDMVREARLRYYRMLEECDVNYWQDQRFNPREAFPSFVVELYLELILGEGEDLFGGPVYFLAPNHAFSGGIGHLHQRQAMRMGMLRARPTSVDDYNLEVRNIRRRRWSTRCFTVIMQLFDDDDPAREETLKEMISAARDLLNTGALPVLGDELEASLIEILDELPPDYDVLCLFRQRKYIT</sequence>
<feature type="compositionally biased region" description="Acidic residues" evidence="1">
    <location>
        <begin position="71"/>
        <end position="98"/>
    </location>
</feature>
<gene>
    <name evidence="2" type="ORF">Rt10032_c02g1131</name>
</gene>
<protein>
    <submittedName>
        <fullName evidence="2">Uncharacterized protein</fullName>
    </submittedName>
</protein>
<feature type="compositionally biased region" description="Basic and acidic residues" evidence="1">
    <location>
        <begin position="129"/>
        <end position="140"/>
    </location>
</feature>
<name>A0A511KCI5_RHOTO</name>
<organism evidence="2 3">
    <name type="scientific">Rhodotorula toruloides</name>
    <name type="common">Yeast</name>
    <name type="synonym">Rhodosporidium toruloides</name>
    <dbReference type="NCBI Taxonomy" id="5286"/>
    <lineage>
        <taxon>Eukaryota</taxon>
        <taxon>Fungi</taxon>
        <taxon>Dikarya</taxon>
        <taxon>Basidiomycota</taxon>
        <taxon>Pucciniomycotina</taxon>
        <taxon>Microbotryomycetes</taxon>
        <taxon>Sporidiobolales</taxon>
        <taxon>Sporidiobolaceae</taxon>
        <taxon>Rhodotorula</taxon>
    </lineage>
</organism>
<comment type="caution">
    <text evidence="2">The sequence shown here is derived from an EMBL/GenBank/DDBJ whole genome shotgun (WGS) entry which is preliminary data.</text>
</comment>
<dbReference type="Proteomes" id="UP000321518">
    <property type="component" value="Unassembled WGS sequence"/>
</dbReference>
<evidence type="ECO:0000256" key="1">
    <source>
        <dbReference type="SAM" id="MobiDB-lite"/>
    </source>
</evidence>
<evidence type="ECO:0000313" key="2">
    <source>
        <dbReference type="EMBL" id="GEM07114.1"/>
    </source>
</evidence>
<dbReference type="EMBL" id="BJWK01000002">
    <property type="protein sequence ID" value="GEM07114.1"/>
    <property type="molecule type" value="Genomic_DNA"/>
</dbReference>
<accession>A0A511KCI5</accession>